<proteinExistence type="predicted"/>
<evidence type="ECO:0000313" key="2">
    <source>
        <dbReference type="Proteomes" id="UP000192907"/>
    </source>
</evidence>
<sequence length="53" mass="5857">MFVEPGRAGQLRLVGPTNGHSAFTCEVLMNGKGFSLIVDISRHKCGQIMNYQF</sequence>
<reference evidence="2" key="1">
    <citation type="submission" date="2017-04" db="EMBL/GenBank/DDBJ databases">
        <authorList>
            <person name="Varghese N."/>
            <person name="Submissions S."/>
        </authorList>
    </citation>
    <scope>NUCLEOTIDE SEQUENCE [LARGE SCALE GENOMIC DNA]</scope>
    <source>
        <strain evidence="2">RKEM611</strain>
    </source>
</reference>
<name>A0A1Y6BBX9_9BACT</name>
<accession>A0A1Y6BBX9</accession>
<organism evidence="1 2">
    <name type="scientific">Pseudobacteriovorax antillogorgiicola</name>
    <dbReference type="NCBI Taxonomy" id="1513793"/>
    <lineage>
        <taxon>Bacteria</taxon>
        <taxon>Pseudomonadati</taxon>
        <taxon>Bdellovibrionota</taxon>
        <taxon>Oligoflexia</taxon>
        <taxon>Oligoflexales</taxon>
        <taxon>Pseudobacteriovoracaceae</taxon>
        <taxon>Pseudobacteriovorax</taxon>
    </lineage>
</organism>
<dbReference type="AlphaFoldDB" id="A0A1Y6BBX9"/>
<dbReference type="EMBL" id="FWZT01000002">
    <property type="protein sequence ID" value="SME96929.1"/>
    <property type="molecule type" value="Genomic_DNA"/>
</dbReference>
<evidence type="ECO:0000313" key="1">
    <source>
        <dbReference type="EMBL" id="SME96929.1"/>
    </source>
</evidence>
<dbReference type="STRING" id="1513793.SAMN06296036_102324"/>
<gene>
    <name evidence="1" type="ORF">SAMN06296036_102324</name>
</gene>
<protein>
    <submittedName>
        <fullName evidence="1">Uncharacterized protein</fullName>
    </submittedName>
</protein>
<dbReference type="Proteomes" id="UP000192907">
    <property type="component" value="Unassembled WGS sequence"/>
</dbReference>
<keyword evidence="2" id="KW-1185">Reference proteome</keyword>